<dbReference type="InterPro" id="IPR045087">
    <property type="entry name" value="Cu-oxidase_fam"/>
</dbReference>
<dbReference type="Pfam" id="PF07731">
    <property type="entry name" value="Cu-oxidase_2"/>
    <property type="match status" value="1"/>
</dbReference>
<feature type="compositionally biased region" description="Low complexity" evidence="5">
    <location>
        <begin position="698"/>
        <end position="731"/>
    </location>
</feature>
<dbReference type="FunFam" id="2.60.40.420:FF:000124">
    <property type="entry name" value="Laccase-10-like Protein"/>
    <property type="match status" value="1"/>
</dbReference>
<feature type="domain" description="Plastocyanin-like" evidence="7">
    <location>
        <begin position="270"/>
        <end position="399"/>
    </location>
</feature>
<dbReference type="GO" id="GO:0016491">
    <property type="term" value="F:oxidoreductase activity"/>
    <property type="evidence" value="ECO:0007669"/>
    <property type="project" value="UniProtKB-KW"/>
</dbReference>
<dbReference type="InterPro" id="IPR001117">
    <property type="entry name" value="Cu-oxidase_2nd"/>
</dbReference>
<dbReference type="GO" id="GO:0005507">
    <property type="term" value="F:copper ion binding"/>
    <property type="evidence" value="ECO:0007669"/>
    <property type="project" value="InterPro"/>
</dbReference>
<dbReference type="Pfam" id="PF07732">
    <property type="entry name" value="Cu-oxidase_3"/>
    <property type="match status" value="1"/>
</dbReference>
<comment type="caution">
    <text evidence="10">The sequence shown here is derived from an EMBL/GenBank/DDBJ whole genome shotgun (WGS) entry which is preliminary data.</text>
</comment>
<name>A0A2A2LN99_9BILA</name>
<dbReference type="Gene3D" id="2.60.40.420">
    <property type="entry name" value="Cupredoxins - blue copper proteins"/>
    <property type="match status" value="2"/>
</dbReference>
<feature type="region of interest" description="Disordered" evidence="5">
    <location>
        <begin position="697"/>
        <end position="731"/>
    </location>
</feature>
<keyword evidence="4" id="KW-0186">Copper</keyword>
<protein>
    <recommendedName>
        <fullName evidence="12">Plastocyanin-like domain-containing protein</fullName>
    </recommendedName>
</protein>
<evidence type="ECO:0000256" key="3">
    <source>
        <dbReference type="ARBA" id="ARBA00023002"/>
    </source>
</evidence>
<dbReference type="SUPFAM" id="SSF49503">
    <property type="entry name" value="Cupredoxins"/>
    <property type="match status" value="3"/>
</dbReference>
<reference evidence="10 11" key="1">
    <citation type="journal article" date="2017" name="Curr. Biol.">
        <title>Genome architecture and evolution of a unichromosomal asexual nematode.</title>
        <authorList>
            <person name="Fradin H."/>
            <person name="Zegar C."/>
            <person name="Gutwein M."/>
            <person name="Lucas J."/>
            <person name="Kovtun M."/>
            <person name="Corcoran D."/>
            <person name="Baugh L.R."/>
            <person name="Kiontke K."/>
            <person name="Gunsalus K."/>
            <person name="Fitch D.H."/>
            <person name="Piano F."/>
        </authorList>
    </citation>
    <scope>NUCLEOTIDE SEQUENCE [LARGE SCALE GENOMIC DNA]</scope>
    <source>
        <strain evidence="10">PF1309</strain>
    </source>
</reference>
<dbReference type="PANTHER" id="PTHR11709">
    <property type="entry name" value="MULTI-COPPER OXIDASE"/>
    <property type="match status" value="1"/>
</dbReference>
<evidence type="ECO:0000256" key="1">
    <source>
        <dbReference type="ARBA" id="ARBA00010609"/>
    </source>
</evidence>
<dbReference type="AlphaFoldDB" id="A0A2A2LN99"/>
<dbReference type="InterPro" id="IPR011707">
    <property type="entry name" value="Cu-oxidase-like_N"/>
</dbReference>
<proteinExistence type="inferred from homology"/>
<keyword evidence="11" id="KW-1185">Reference proteome</keyword>
<feature type="signal peptide" evidence="6">
    <location>
        <begin position="1"/>
        <end position="21"/>
    </location>
</feature>
<dbReference type="InterPro" id="IPR011706">
    <property type="entry name" value="Cu-oxidase_C"/>
</dbReference>
<dbReference type="STRING" id="2018661.A0A2A2LN99"/>
<evidence type="ECO:0000256" key="6">
    <source>
        <dbReference type="SAM" id="SignalP"/>
    </source>
</evidence>
<dbReference type="GO" id="GO:0005886">
    <property type="term" value="C:plasma membrane"/>
    <property type="evidence" value="ECO:0007669"/>
    <property type="project" value="TreeGrafter"/>
</dbReference>
<evidence type="ECO:0000313" key="11">
    <source>
        <dbReference type="Proteomes" id="UP000218231"/>
    </source>
</evidence>
<gene>
    <name evidence="10" type="ORF">WR25_26595</name>
</gene>
<evidence type="ECO:0000259" key="7">
    <source>
        <dbReference type="Pfam" id="PF00394"/>
    </source>
</evidence>
<dbReference type="CDD" id="cd13905">
    <property type="entry name" value="CuRO_3_tcLLC2_insect_like"/>
    <property type="match status" value="1"/>
</dbReference>
<feature type="domain" description="Plastocyanin-like" evidence="8">
    <location>
        <begin position="531"/>
        <end position="667"/>
    </location>
</feature>
<sequence>MGLRIGYRFLIFAILAKFSIGYQKYAQPIKLSQPEKDGTYAFDMVIARKLTMSFHNDNVYLHGTPVDYDPKTMQWSKRDPDQTVDCFANYAMNPNTNPQDASAMEDILTYDGLHKRVLAVNGIRQSYLILAFPETVTFSSFSAPSFLKSPAHRPGKGENLNRYLLHHTAKKRDSHISVPGLPIVVPYNASVLLRVRNKVLMDSLSIHVHGIDKHGMWFMDGDWATEWGVNAWENLDDKTMKWMYGFDNFTQCWQPTRTIDGGNVGGAVPISSILVNDKGWWNQDDMLNRPHNLPLERFNINENESVLLRVINGGVAQELMFYVEGHNMTIVGADGDEVVPMPINKLIIFPGERYDVLIHGLPNPTKKIYYIQMETLQYWNWNWTVSPTTYGFAFLEYENPSLPIDTTPPHVSDPACTSANLCTVLNCPFAKYPFKNITCVPYNALGFPYPEQIDPEILQDKAFNSGFEEHFINMHYDSHMDNFMFQFPTGIPYYHSDNLDLISTNCSTVNCPKDAVKYDRNCRCFYYKKHKLGNIVQLTIYNMGNGGGMGTGYAHPIHIHGTHFYVMKVGWPTYNASGFIDKMNPDMACPGDTADCDLIGWADNSWNNGAVQGMNTKNPSRRDTVTLPVGGYIVIRFRALNPGWWFAHCHLELHLMGGTGWAYKVGDDDQIYMPPDNFPKDCGVFILDKLPDLRLPNGSTTSQTTRSTTFQTTGGTVSQTTGGTTPQSTGITTSESPISLQLATIWCHFIICLLSIMLI</sequence>
<dbReference type="EMBL" id="LIAE01006556">
    <property type="protein sequence ID" value="PAV87628.1"/>
    <property type="molecule type" value="Genomic_DNA"/>
</dbReference>
<evidence type="ECO:0008006" key="12">
    <source>
        <dbReference type="Google" id="ProtNLM"/>
    </source>
</evidence>
<evidence type="ECO:0000259" key="9">
    <source>
        <dbReference type="Pfam" id="PF07732"/>
    </source>
</evidence>
<dbReference type="InterPro" id="IPR008972">
    <property type="entry name" value="Cupredoxin"/>
</dbReference>
<feature type="domain" description="Plastocyanin-like" evidence="9">
    <location>
        <begin position="177"/>
        <end position="222"/>
    </location>
</feature>
<keyword evidence="6" id="KW-0732">Signal</keyword>
<accession>A0A2A2LN99</accession>
<evidence type="ECO:0000259" key="8">
    <source>
        <dbReference type="Pfam" id="PF07731"/>
    </source>
</evidence>
<organism evidence="10 11">
    <name type="scientific">Diploscapter pachys</name>
    <dbReference type="NCBI Taxonomy" id="2018661"/>
    <lineage>
        <taxon>Eukaryota</taxon>
        <taxon>Metazoa</taxon>
        <taxon>Ecdysozoa</taxon>
        <taxon>Nematoda</taxon>
        <taxon>Chromadorea</taxon>
        <taxon>Rhabditida</taxon>
        <taxon>Rhabditina</taxon>
        <taxon>Rhabditomorpha</taxon>
        <taxon>Rhabditoidea</taxon>
        <taxon>Rhabditidae</taxon>
        <taxon>Diploscapter</taxon>
    </lineage>
</organism>
<evidence type="ECO:0000313" key="10">
    <source>
        <dbReference type="EMBL" id="PAV87628.1"/>
    </source>
</evidence>
<evidence type="ECO:0000256" key="2">
    <source>
        <dbReference type="ARBA" id="ARBA00022723"/>
    </source>
</evidence>
<keyword evidence="2" id="KW-0479">Metal-binding</keyword>
<keyword evidence="3" id="KW-0560">Oxidoreductase</keyword>
<dbReference type="PANTHER" id="PTHR11709:SF394">
    <property type="entry name" value="FI03373P-RELATED"/>
    <property type="match status" value="1"/>
</dbReference>
<dbReference type="GO" id="GO:0006826">
    <property type="term" value="P:iron ion transport"/>
    <property type="evidence" value="ECO:0007669"/>
    <property type="project" value="TreeGrafter"/>
</dbReference>
<comment type="similarity">
    <text evidence="1">Belongs to the multicopper oxidase family.</text>
</comment>
<evidence type="ECO:0000256" key="5">
    <source>
        <dbReference type="SAM" id="MobiDB-lite"/>
    </source>
</evidence>
<feature type="chain" id="PRO_5012652157" description="Plastocyanin-like domain-containing protein" evidence="6">
    <location>
        <begin position="22"/>
        <end position="759"/>
    </location>
</feature>
<dbReference type="OrthoDB" id="2121828at2759"/>
<dbReference type="Proteomes" id="UP000218231">
    <property type="component" value="Unassembled WGS sequence"/>
</dbReference>
<dbReference type="Pfam" id="PF00394">
    <property type="entry name" value="Cu-oxidase"/>
    <property type="match status" value="1"/>
</dbReference>
<evidence type="ECO:0000256" key="4">
    <source>
        <dbReference type="ARBA" id="ARBA00023008"/>
    </source>
</evidence>